<protein>
    <recommendedName>
        <fullName evidence="4">Membrane-anchored protein</fullName>
    </recommendedName>
</protein>
<evidence type="ECO:0000256" key="1">
    <source>
        <dbReference type="SAM" id="Phobius"/>
    </source>
</evidence>
<keyword evidence="1" id="KW-1133">Transmembrane helix</keyword>
<feature type="transmembrane region" description="Helical" evidence="1">
    <location>
        <begin position="89"/>
        <end position="111"/>
    </location>
</feature>
<dbReference type="Proteomes" id="UP001139451">
    <property type="component" value="Unassembled WGS sequence"/>
</dbReference>
<evidence type="ECO:0008006" key="4">
    <source>
        <dbReference type="Google" id="ProtNLM"/>
    </source>
</evidence>
<dbReference type="AlphaFoldDB" id="A0A9X2HHE7"/>
<sequence length="248" mass="26615">MKSIHIPNVNARYWCAIAMASLFGTNLGDLWAHNSGLNKLVGLIPLAILAAIVFTLEKRDRAPRELYYWLVIAIIRTGATNIADYFKKIIAWPVFGGILIAVMIGTAIWSLQSLNSGTAEEIEAERHGMPQAGLAYWCAMLSAGVFGTFFGDVTLHTIGMGPASLVLGIVVLGAVGLWAGLRGHRFWLYWLVVAIARTFGTAAGDFLAEDPTLHIGLPVSTIITGAAFIALLAVWRGGGARPLRVATT</sequence>
<reference evidence="2" key="1">
    <citation type="submission" date="2022-05" db="EMBL/GenBank/DDBJ databases">
        <title>Sphingomonas sp. strain MG17 Genome sequencing and assembly.</title>
        <authorList>
            <person name="Kim I."/>
        </authorList>
    </citation>
    <scope>NUCLEOTIDE SEQUENCE</scope>
    <source>
        <strain evidence="2">MG17</strain>
    </source>
</reference>
<dbReference type="InterPro" id="IPR007136">
    <property type="entry name" value="DUF347"/>
</dbReference>
<name>A0A9X2HHE7_9SPHN</name>
<feature type="transmembrane region" description="Helical" evidence="1">
    <location>
        <begin position="132"/>
        <end position="151"/>
    </location>
</feature>
<organism evidence="2 3">
    <name type="scientific">Sphingomonas tagetis</name>
    <dbReference type="NCBI Taxonomy" id="2949092"/>
    <lineage>
        <taxon>Bacteria</taxon>
        <taxon>Pseudomonadati</taxon>
        <taxon>Pseudomonadota</taxon>
        <taxon>Alphaproteobacteria</taxon>
        <taxon>Sphingomonadales</taxon>
        <taxon>Sphingomonadaceae</taxon>
        <taxon>Sphingomonas</taxon>
    </lineage>
</organism>
<keyword evidence="3" id="KW-1185">Reference proteome</keyword>
<evidence type="ECO:0000313" key="3">
    <source>
        <dbReference type="Proteomes" id="UP001139451"/>
    </source>
</evidence>
<proteinExistence type="predicted"/>
<evidence type="ECO:0000313" key="2">
    <source>
        <dbReference type="EMBL" id="MCP3729652.1"/>
    </source>
</evidence>
<dbReference type="EMBL" id="JAMLDX010000002">
    <property type="protein sequence ID" value="MCP3729652.1"/>
    <property type="molecule type" value="Genomic_DNA"/>
</dbReference>
<feature type="transmembrane region" description="Helical" evidence="1">
    <location>
        <begin position="37"/>
        <end position="54"/>
    </location>
</feature>
<dbReference type="Pfam" id="PF03988">
    <property type="entry name" value="DUF347"/>
    <property type="match status" value="1"/>
</dbReference>
<gene>
    <name evidence="2" type="ORF">M9978_04350</name>
</gene>
<feature type="transmembrane region" description="Helical" evidence="1">
    <location>
        <begin position="12"/>
        <end position="31"/>
    </location>
</feature>
<feature type="transmembrane region" description="Helical" evidence="1">
    <location>
        <begin position="66"/>
        <end position="83"/>
    </location>
</feature>
<accession>A0A9X2HHE7</accession>
<keyword evidence="1" id="KW-0472">Membrane</keyword>
<comment type="caution">
    <text evidence="2">The sequence shown here is derived from an EMBL/GenBank/DDBJ whole genome shotgun (WGS) entry which is preliminary data.</text>
</comment>
<keyword evidence="1" id="KW-0812">Transmembrane</keyword>
<feature type="transmembrane region" description="Helical" evidence="1">
    <location>
        <begin position="186"/>
        <end position="203"/>
    </location>
</feature>
<feature type="transmembrane region" description="Helical" evidence="1">
    <location>
        <begin position="157"/>
        <end position="179"/>
    </location>
</feature>
<dbReference type="RefSeq" id="WP_254291657.1">
    <property type="nucleotide sequence ID" value="NZ_JAMLDX010000002.1"/>
</dbReference>
<feature type="transmembrane region" description="Helical" evidence="1">
    <location>
        <begin position="215"/>
        <end position="235"/>
    </location>
</feature>